<evidence type="ECO:0000256" key="1">
    <source>
        <dbReference type="SAM" id="MobiDB-lite"/>
    </source>
</evidence>
<dbReference type="InterPro" id="IPR019441">
    <property type="entry name" value="FMP27/BLTP2/Hobbit_GFWDK_RBG"/>
</dbReference>
<feature type="region of interest" description="Disordered" evidence="1">
    <location>
        <begin position="815"/>
        <end position="835"/>
    </location>
</feature>
<keyword evidence="2" id="KW-0812">Transmembrane</keyword>
<feature type="region of interest" description="Disordered" evidence="1">
    <location>
        <begin position="3058"/>
        <end position="3091"/>
    </location>
</feature>
<comment type="caution">
    <text evidence="6">The sequence shown here is derived from an EMBL/GenBank/DDBJ whole genome shotgun (WGS) entry which is preliminary data.</text>
</comment>
<feature type="compositionally biased region" description="Polar residues" evidence="1">
    <location>
        <begin position="1895"/>
        <end position="1910"/>
    </location>
</feature>
<feature type="compositionally biased region" description="Basic residues" evidence="1">
    <location>
        <begin position="3369"/>
        <end position="3378"/>
    </location>
</feature>
<feature type="compositionally biased region" description="Basic and acidic residues" evidence="1">
    <location>
        <begin position="1459"/>
        <end position="1472"/>
    </location>
</feature>
<feature type="region of interest" description="Disordered" evidence="1">
    <location>
        <begin position="676"/>
        <end position="705"/>
    </location>
</feature>
<feature type="transmembrane region" description="Helical" evidence="2">
    <location>
        <begin position="27"/>
        <end position="45"/>
    </location>
</feature>
<evidence type="ECO:0000313" key="7">
    <source>
        <dbReference type="Proteomes" id="UP000324748"/>
    </source>
</evidence>
<feature type="region of interest" description="Disordered" evidence="1">
    <location>
        <begin position="1892"/>
        <end position="1911"/>
    </location>
</feature>
<feature type="domain" description="FMP27 SW motif-containing RBG unit" evidence="4">
    <location>
        <begin position="1538"/>
        <end position="1642"/>
    </location>
</feature>
<feature type="region of interest" description="Disordered" evidence="1">
    <location>
        <begin position="2265"/>
        <end position="2285"/>
    </location>
</feature>
<dbReference type="SMART" id="SM01214">
    <property type="entry name" value="Fmp27_GFWDK"/>
    <property type="match status" value="1"/>
</dbReference>
<feature type="region of interest" description="Disordered" evidence="1">
    <location>
        <begin position="2491"/>
        <end position="2514"/>
    </location>
</feature>
<accession>A0A5B0QHU8</accession>
<evidence type="ECO:0000259" key="3">
    <source>
        <dbReference type="SMART" id="SM01214"/>
    </source>
</evidence>
<evidence type="ECO:0000313" key="6">
    <source>
        <dbReference type="EMBL" id="KAA1112583.1"/>
    </source>
</evidence>
<feature type="region of interest" description="Disordered" evidence="1">
    <location>
        <begin position="3221"/>
        <end position="3416"/>
    </location>
</feature>
<feature type="region of interest" description="Disordered" evidence="1">
    <location>
        <begin position="1459"/>
        <end position="1532"/>
    </location>
</feature>
<feature type="compositionally biased region" description="Polar residues" evidence="1">
    <location>
        <begin position="689"/>
        <end position="698"/>
    </location>
</feature>
<feature type="domain" description="FMP27/BLTP2/Hobbit GFWDK motif-containing RBG unit" evidence="3">
    <location>
        <begin position="1660"/>
        <end position="1823"/>
    </location>
</feature>
<reference evidence="6 7" key="1">
    <citation type="submission" date="2019-05" db="EMBL/GenBank/DDBJ databases">
        <title>Emergence of the Ug99 lineage of the wheat stem rust pathogen through somatic hybridization.</title>
        <authorList>
            <person name="Li F."/>
            <person name="Upadhyaya N.M."/>
            <person name="Sperschneider J."/>
            <person name="Matny O."/>
            <person name="Nguyen-Phuc H."/>
            <person name="Mago R."/>
            <person name="Raley C."/>
            <person name="Miller M.E."/>
            <person name="Silverstein K.A.T."/>
            <person name="Henningsen E."/>
            <person name="Hirsch C.D."/>
            <person name="Visser B."/>
            <person name="Pretorius Z.A."/>
            <person name="Steffenson B.J."/>
            <person name="Schwessinger B."/>
            <person name="Dodds P.N."/>
            <person name="Figueroa M."/>
        </authorList>
    </citation>
    <scope>NUCLEOTIDE SEQUENCE [LARGE SCALE GENOMIC DNA]</scope>
    <source>
        <strain evidence="6">21-0</strain>
    </source>
</reference>
<gene>
    <name evidence="6" type="ORF">PGT21_002820</name>
</gene>
<dbReference type="EMBL" id="VSWC01000015">
    <property type="protein sequence ID" value="KAA1112583.1"/>
    <property type="molecule type" value="Genomic_DNA"/>
</dbReference>
<dbReference type="PANTHER" id="PTHR15678">
    <property type="entry name" value="ANTIGEN MLAA-22-RELATED"/>
    <property type="match status" value="1"/>
</dbReference>
<protein>
    <submittedName>
        <fullName evidence="6">Uncharacterized protein</fullName>
    </submittedName>
</protein>
<dbReference type="InterPro" id="IPR045167">
    <property type="entry name" value="Hobbit"/>
</dbReference>
<dbReference type="Pfam" id="PF10344">
    <property type="entry name" value="Hobbit"/>
    <property type="match status" value="1"/>
</dbReference>
<feature type="compositionally biased region" description="Polar residues" evidence="1">
    <location>
        <begin position="2265"/>
        <end position="2277"/>
    </location>
</feature>
<dbReference type="SMART" id="SM01216">
    <property type="entry name" value="Fmp27_WPPW"/>
    <property type="match status" value="1"/>
</dbReference>
<dbReference type="SMART" id="SM01215">
    <property type="entry name" value="Fmp27_SW"/>
    <property type="match status" value="1"/>
</dbReference>
<feature type="compositionally biased region" description="Polar residues" evidence="1">
    <location>
        <begin position="3245"/>
        <end position="3283"/>
    </location>
</feature>
<evidence type="ECO:0000259" key="4">
    <source>
        <dbReference type="SMART" id="SM01215"/>
    </source>
</evidence>
<sequence>MSSEPSLSGNHNQTKISSSFGPFRRSLAFSLTLAVILTSLFYLLAPKLIRKYARRFKIGQIGFLSLKDLEWTSSHQNISTKHQDGFTTDEDQSDQNEGVKITVKSIGLRLGSNEGSRRQWIALRIDSPRIRIPKRRTRSNSFDSSSDSSEPEFSAAETSYRYGRSRKISGASSTSQLSGLSKSDAPPLQFLKTLSHKSKQATSSILRHLPAQAHPILRFLRKLLRLARLEIVRPLLNKLNRFGRRLSWIISVFGVEVNNIEVDVSKICRVTCTIKTGLQLSRGDNGKICCWIVVKKLQIHKLTTVDDTDPSEEDIKRDQAAQDTTAAFSFPGCIEISASAGLDPVIGLASIWAGSKAAGYTRRFPSSPYQNYPSNMPNGSWKRYIRPRSVNVTLKISEDLQASRRTSKKTSLSPNLKASSAFISIENALAITRALPNRTKTNESNGPSISILSDEPMFSGSNFSHLEDSQQSPSKVFSTLSIIRQFQISLPSLHCYYILAGPISTPISTSTSSPGTPATQNKKIAIDLQITRFIMNLDLSAEKTGKEAARSDRNLTTHMEWFGRGTPIPFRLNSQWKDISINATLVPESERSSELIPSGPTQLLRMSEVSFVLSSSWAPRTLREKIESENFSSHASQLSLNGDHNSHMIVAEFEIGKIRGQMPIDNLLIMHMLSQSHPSGSSKLKAAPPSNSQNNHSPRNNRREDTPKFVFGLSIQSMSYDFYGPPCPPTTPSSSSLGPTFNPINNIGNSSRGNVLSIGCSSFHFNSAGEYVDLVVKRSEATRRIARTRARKNEVYIPPTLRGIRISQAHEDSILSEKRPVDADSASTCREADSTSIKLSDESFDNLRDVGPHPQAYPLPNPSHSSTQWKSQVDVFREKSSVDFFYRLSFTWQTHSIDVVFQDDQLKLDKSRHPFASFDLPSRMSSSGPYDFFSLKTIEVTSEFCFAGRNIVCFDRKPVPTIDLTLREGTVQTFIEEVSFDLWRPNVLANLVAFTQAFQKFRRQSHPPETKNESDPDSASVPRTVPIPRDIAFAIAASRLSLRVAGFDPKRDSTIARGTQLVVSNALIECFRQSNAQPGLYGSPHRSRLDLQEDIRVQANAQLVHNPEFESCLLKCAMKKIEMFALPDLTGSLHSNRFSRFESPSHQRMFHYRSPSLWDDKARFGFRNHHDPQSPVDSTLHEPQDILSENKEVSILEVNRLACRTTLQILKQAKRGEDELILAVETGLITFHIDAFHIYCALMSISTLLNLAKKVSSNSPESAKRSAKSSTRLPIGIRAEISKIHFHMFLSHQVPIFIEIRRVSFQKSSKLGFDARWDILLLAGRSVTSPGRWDDLLKVKTCKVKLVQINPSNSPSDPALVNRGWHPFIVLIEGDAARLRIPFKFVIAEVIENVSLLVKTTKQLIYQFIHGGTGSVLQPEVEAPKRLPEIRIKFRIVCVQAEDDPFENKLNAIRRAGKEEVKDRLARDESFEQKVQGMNGPKNYPPTKETKPRQSWESHRHSERGSTDSPRNDDSSSFDSSSYLGRTGTQSPHVSIAQAAQRLNEYNGAAWIKRIRNALAEQERQEDAIQRQLYGHTATKLTDVMPVPMLPVTKATPLVRVVFNSIRIALYKADFEKDENGLMNYLHEVGKGLPKETKFSLIVPMHISWQMEGATMRLRDFPLYLFSLPRPQAQNGHQQERELSQYTWQFESDFVLAEEMCGVESIRAVQSVVIPSHHSSDGSVYTLDIPKSVMPVKSYADPFIKIKSTAPVQLGWGNSMQPTVQDMMRVLDSISKPPVDLSERVGFWDKVRLVLHWKVDVSFAGSKADVVLHLKGSRDPYELLGSGAGFAKVWRGNVKILLGHQNDEQEFLQIKSDQFIIGIPNLKDHINNAATGSAPMATATPAANYKRVYQRRSQGSGSDESDTETLSPRETEFIKIVGKLTNGVRWGMGIVLERACSDSLDKTCNCHGPAFHRKCRIFSFKPHYQVVTKTPQYGRAADGSPADSYEDFRSDFIHFSISLTSPTESGSRQKRPTGQNSLYFSAESFTHFWCWWKTFDSALALPIRQGNLFPSAQAPSKKFGRHVATIKYRFGISPLFLAHTYRYESAPDWVRGKNVVLGFKAKISTFNVDLHSRAVETTIRKPEMKEPKKLIRKAFYQAEIECQDVEIRALSAVFQTPRKSTYANDIGLTADQDESETNSIWEDSLEDESEFLVNPSGEEGGFSIYSSKLGKKDMEWIDLNDFSDIFFWPNSSGAQQPKIKMFDCLSCPRISFLRRPSSATSFQVSPTNNNASDGESIADGQPIERTKFGKENTHTCFIGKSEDPMKVQVGLIDARLKELSEKKYHCLVTAGSYHPQRPEDTMMLLQIEARMQTLRELKATMLRDKGNANRNSQSEDLGNQTNGLDCSESWADGERFLFEMAKQISDENSEWSNRLLVHNPSILISNSIRDILLKYYYSSSQRRAFMYHISARAVKFILDLAEQESSIPAPKPKQDFNKRRSRMRSFDYQKYDGRSNSGTGSKPQPKFPNEDCPVSPLRACIEEQAEQDVPDEFILDPADLVLLLRPQIAFRSEVDDISTVILTAFHAQFKSFEVLDPSHIDDPVNATVMKRNFGTVKGFQMFYPCNPSSSSSLHPAPGDQDFQVPIEVLVDLRLEPWGFDRLIGRCTVNIANDAFNQLRIKRRSAGADGSFSSATQPHLQTSTDLLRVEMADAVSVHATATHYRAIYNVITDLCLYIDPAQKKRNAALETMQFAYDVDDLEGMADQIQQQQARIRLYRNKLDEGYVDLNVFDEVRMAALTQCEYQLWIHASDLNLMVEAIRRSQASRLGRSKAEKLPGSQLLGHAKSITWHMLADSGEAIAKLSVTDTRFESYTLPDTSVSNRLYVQDMLALNISADSDRQFDEILSRYEPYNPLGPAVNSKQFLMVLWKTLPPIAGISIVESFLLEIHPIRLQVEHAIGVKVHDYLFAHKSTSVESENDSDEPSNTVETMNVPVVEGETKKLNKKRSMLLNLHQPKSRVVTPDLPDIKRRTGNFSTLPSQESLYDLHSVSGRSRTTESSGFLNADWRSSFGANQSTSGGTLSSRASRAVSVRSNSSDGRRQGASMGATPTVLMNWNKQKTEDATEMKKRAQLYKSFLFIDVAPTILCVSYSGPKYPDIFDLVVKVPPFHFESRTWSYSEFFDEIRRTCVSSLFKQSPSILGQIITTARKNKSVPKLMGQKMASGFKFKKRNLFERVNSQPTNTRHTSTSSLSSTLAGTTIDQGSSATSPDTNHSRSPYLSTDTSSSFEGYHSQSTQDATPRPAFFNQSPKQPYTYSSNGNSPTLGSLDLESCESINDFPEPDHSPPALDQRSRSYGGMDRPSPYAPQSRRQTHMRLSASDASHFHPHQPTRQRRQSEGPLSSHHHHHHLSSTPEPMPFNSMFFTAPSPSHP</sequence>
<feature type="compositionally biased region" description="Polar residues" evidence="1">
    <location>
        <begin position="2372"/>
        <end position="2388"/>
    </location>
</feature>
<feature type="compositionally biased region" description="Low complexity" evidence="1">
    <location>
        <begin position="3226"/>
        <end position="3244"/>
    </location>
</feature>
<feature type="compositionally biased region" description="Low complexity" evidence="1">
    <location>
        <begin position="3067"/>
        <end position="3081"/>
    </location>
</feature>
<evidence type="ECO:0000259" key="5">
    <source>
        <dbReference type="SMART" id="SM01216"/>
    </source>
</evidence>
<keyword evidence="2" id="KW-0472">Membrane</keyword>
<feature type="region of interest" description="Disordered" evidence="1">
    <location>
        <begin position="136"/>
        <end position="158"/>
    </location>
</feature>
<dbReference type="PANTHER" id="PTHR15678:SF6">
    <property type="entry name" value="BRIDGE-LIKE LIPID TRANSFER PROTEIN FAMILY MEMBER 2"/>
    <property type="match status" value="1"/>
</dbReference>
<feature type="compositionally biased region" description="Polar residues" evidence="1">
    <location>
        <begin position="1523"/>
        <end position="1532"/>
    </location>
</feature>
<proteinExistence type="predicted"/>
<keyword evidence="2" id="KW-1133">Transmembrane helix</keyword>
<feature type="domain" description="FMP27 WPPW motif-containing RBG unit" evidence="5">
    <location>
        <begin position="2102"/>
        <end position="2633"/>
    </location>
</feature>
<evidence type="ECO:0000256" key="2">
    <source>
        <dbReference type="SAM" id="Phobius"/>
    </source>
</evidence>
<feature type="compositionally biased region" description="Basic and acidic residues" evidence="1">
    <location>
        <begin position="1488"/>
        <end position="1514"/>
    </location>
</feature>
<organism evidence="6 7">
    <name type="scientific">Puccinia graminis f. sp. tritici</name>
    <dbReference type="NCBI Taxonomy" id="56615"/>
    <lineage>
        <taxon>Eukaryota</taxon>
        <taxon>Fungi</taxon>
        <taxon>Dikarya</taxon>
        <taxon>Basidiomycota</taxon>
        <taxon>Pucciniomycotina</taxon>
        <taxon>Pucciniomycetes</taxon>
        <taxon>Pucciniales</taxon>
        <taxon>Pucciniaceae</taxon>
        <taxon>Puccinia</taxon>
    </lineage>
</organism>
<dbReference type="InterPro" id="IPR019449">
    <property type="entry name" value="FMP27_WPPW_RBG"/>
</dbReference>
<feature type="compositionally biased region" description="Polar residues" evidence="1">
    <location>
        <begin position="3290"/>
        <end position="3309"/>
    </location>
</feature>
<feature type="region of interest" description="Disordered" evidence="1">
    <location>
        <begin position="1003"/>
        <end position="1023"/>
    </location>
</feature>
<keyword evidence="7" id="KW-1185">Reference proteome</keyword>
<feature type="region of interest" description="Disordered" evidence="1">
    <location>
        <begin position="2369"/>
        <end position="2388"/>
    </location>
</feature>
<dbReference type="OrthoDB" id="1562405at2759"/>
<name>A0A5B0QHU8_PUCGR</name>
<dbReference type="InterPro" id="IPR019415">
    <property type="entry name" value="FMP27_SW_RBG"/>
</dbReference>
<dbReference type="Proteomes" id="UP000324748">
    <property type="component" value="Unassembled WGS sequence"/>
</dbReference>
<feature type="compositionally biased region" description="Low complexity" evidence="1">
    <location>
        <begin position="139"/>
        <end position="154"/>
    </location>
</feature>